<dbReference type="GO" id="GO:0006874">
    <property type="term" value="P:intracellular calcium ion homeostasis"/>
    <property type="evidence" value="ECO:0007669"/>
    <property type="project" value="TreeGrafter"/>
</dbReference>
<dbReference type="GO" id="GO:0005886">
    <property type="term" value="C:plasma membrane"/>
    <property type="evidence" value="ECO:0007669"/>
    <property type="project" value="TreeGrafter"/>
</dbReference>
<keyword evidence="2 5" id="KW-0812">Transmembrane</keyword>
<feature type="transmembrane region" description="Helical" evidence="5">
    <location>
        <begin position="72"/>
        <end position="93"/>
    </location>
</feature>
<feature type="transmembrane region" description="Helical" evidence="5">
    <location>
        <begin position="42"/>
        <end position="60"/>
    </location>
</feature>
<dbReference type="InterPro" id="IPR044880">
    <property type="entry name" value="NCX_ion-bd_dom_sf"/>
</dbReference>
<accession>A0A0G1ESG1</accession>
<feature type="domain" description="Sodium/calcium exchanger membrane region" evidence="6">
    <location>
        <begin position="174"/>
        <end position="309"/>
    </location>
</feature>
<evidence type="ECO:0000256" key="1">
    <source>
        <dbReference type="ARBA" id="ARBA00004141"/>
    </source>
</evidence>
<reference evidence="7 8" key="1">
    <citation type="journal article" date="2015" name="Nature">
        <title>rRNA introns, odd ribosomes, and small enigmatic genomes across a large radiation of phyla.</title>
        <authorList>
            <person name="Brown C.T."/>
            <person name="Hug L.A."/>
            <person name="Thomas B.C."/>
            <person name="Sharon I."/>
            <person name="Castelle C.J."/>
            <person name="Singh A."/>
            <person name="Wilkins M.J."/>
            <person name="Williams K.H."/>
            <person name="Banfield J.F."/>
        </authorList>
    </citation>
    <scope>NUCLEOTIDE SEQUENCE [LARGE SCALE GENOMIC DNA]</scope>
</reference>
<dbReference type="GO" id="GO:0008273">
    <property type="term" value="F:calcium, potassium:sodium antiporter activity"/>
    <property type="evidence" value="ECO:0007669"/>
    <property type="project" value="TreeGrafter"/>
</dbReference>
<dbReference type="Proteomes" id="UP000034543">
    <property type="component" value="Unassembled WGS sequence"/>
</dbReference>
<evidence type="ECO:0000256" key="2">
    <source>
        <dbReference type="ARBA" id="ARBA00022692"/>
    </source>
</evidence>
<dbReference type="Gene3D" id="1.20.1420.30">
    <property type="entry name" value="NCX, central ion-binding region"/>
    <property type="match status" value="1"/>
</dbReference>
<evidence type="ECO:0000256" key="4">
    <source>
        <dbReference type="ARBA" id="ARBA00023136"/>
    </source>
</evidence>
<evidence type="ECO:0000313" key="8">
    <source>
        <dbReference type="Proteomes" id="UP000034543"/>
    </source>
</evidence>
<dbReference type="InterPro" id="IPR004837">
    <property type="entry name" value="NaCa_Exmemb"/>
</dbReference>
<evidence type="ECO:0000313" key="7">
    <source>
        <dbReference type="EMBL" id="KKS86006.1"/>
    </source>
</evidence>
<feature type="transmembrane region" description="Helical" evidence="5">
    <location>
        <begin position="297"/>
        <end position="313"/>
    </location>
</feature>
<keyword evidence="4 5" id="KW-0472">Membrane</keyword>
<dbReference type="GO" id="GO:0005262">
    <property type="term" value="F:calcium channel activity"/>
    <property type="evidence" value="ECO:0007669"/>
    <property type="project" value="TreeGrafter"/>
</dbReference>
<protein>
    <submittedName>
        <fullName evidence="7">Na+/Ca+ antiporter, CaCA family</fullName>
    </submittedName>
</protein>
<dbReference type="STRING" id="1618436.UV59_C0003G0001"/>
<organism evidence="7 8">
    <name type="scientific">Candidatus Gottesmanbacteria bacterium GW2011_GWA1_43_11</name>
    <dbReference type="NCBI Taxonomy" id="1618436"/>
    <lineage>
        <taxon>Bacteria</taxon>
        <taxon>Candidatus Gottesmaniibacteriota</taxon>
    </lineage>
</organism>
<evidence type="ECO:0000256" key="3">
    <source>
        <dbReference type="ARBA" id="ARBA00022989"/>
    </source>
</evidence>
<feature type="transmembrane region" description="Helical" evidence="5">
    <location>
        <begin position="113"/>
        <end position="146"/>
    </location>
</feature>
<keyword evidence="3 5" id="KW-1133">Transmembrane helix</keyword>
<dbReference type="Pfam" id="PF01699">
    <property type="entry name" value="Na_Ca_ex"/>
    <property type="match status" value="2"/>
</dbReference>
<comment type="subcellular location">
    <subcellularLocation>
        <location evidence="1">Membrane</location>
        <topology evidence="1">Multi-pass membrane protein</topology>
    </subcellularLocation>
</comment>
<dbReference type="EMBL" id="LCFB01000003">
    <property type="protein sequence ID" value="KKS86006.1"/>
    <property type="molecule type" value="Genomic_DNA"/>
</dbReference>
<feature type="transmembrane region" description="Helical" evidence="5">
    <location>
        <begin position="239"/>
        <end position="261"/>
    </location>
</feature>
<feature type="transmembrane region" description="Helical" evidence="5">
    <location>
        <begin position="201"/>
        <end position="218"/>
    </location>
</feature>
<feature type="domain" description="Sodium/calcium exchanger membrane region" evidence="6">
    <location>
        <begin position="7"/>
        <end position="145"/>
    </location>
</feature>
<gene>
    <name evidence="7" type="ORF">UV59_C0003G0001</name>
</gene>
<dbReference type="PANTHER" id="PTHR10846">
    <property type="entry name" value="SODIUM/POTASSIUM/CALCIUM EXCHANGER"/>
    <property type="match status" value="1"/>
</dbReference>
<feature type="transmembrane region" description="Helical" evidence="5">
    <location>
        <begin position="267"/>
        <end position="285"/>
    </location>
</feature>
<name>A0A0G1ESG1_9BACT</name>
<comment type="caution">
    <text evidence="7">The sequence shown here is derived from an EMBL/GenBank/DDBJ whole genome shotgun (WGS) entry which is preliminary data.</text>
</comment>
<proteinExistence type="predicted"/>
<dbReference type="AlphaFoldDB" id="A0A0G1ESG1"/>
<feature type="transmembrane region" description="Helical" evidence="5">
    <location>
        <begin position="167"/>
        <end position="189"/>
    </location>
</feature>
<sequence length="317" mass="34400">MSDLLILLVIAVASYILSKSADLVVASVSSLARRFGVSEFNLGFFILGLATSTPELFVGLNSVIDATPELSLGNLIGASIILLSLIIGLTAVLNKEVRFGNSFGRKDILLTSFVILSPAFLLFDGLLSRFDGLFLIVFYVLFYLFLNRQQSFAERIEQKLSSHKLNFLKIAAKMLLGVVGLAITSKVIVEAAELMAVTWNLPLVLVGLVFLAVGTNLPELTVMIKSTVNHHKQIALGDFLGSAAANTPILGIVALLSPITLNAPVKIYVSLVMLFISLVTFNAFYQSQRKLTRLEGGALVGLYGFFLIAEIFLRNQL</sequence>
<dbReference type="PANTHER" id="PTHR10846:SF8">
    <property type="entry name" value="INNER MEMBRANE PROTEIN YRBG"/>
    <property type="match status" value="1"/>
</dbReference>
<evidence type="ECO:0000259" key="6">
    <source>
        <dbReference type="Pfam" id="PF01699"/>
    </source>
</evidence>
<dbReference type="InterPro" id="IPR004481">
    <property type="entry name" value="K/Na/Ca-exchanger"/>
</dbReference>
<evidence type="ECO:0000256" key="5">
    <source>
        <dbReference type="SAM" id="Phobius"/>
    </source>
</evidence>